<sequence length="398" mass="43741">MAGSSNHQLSSVSEIQLSQLRDGGQRGYIVVKLIRIWDCIIPPTNIFTGIDFLALDSQGFAMHGTIPSDLADDFRPQVKEGRVYEIRIFEVGPRWRETQDYSVGSKADGPKYYPGYKQINSCSATKFYLDPLIPQAAELRAKFLVDGRPIDLISSADVDASNECTYPDAVNKLAQDLLYMNPAVIKFKVIAKVVDFKTGHGWYYTSCTDCTFAVKPTPAGYRCEKHGITPTRISLRVSLVLVDGDYKLQAIVFGNLAKRLTGIDVANLTVAEKLDRKNLPFVATEILGKDFDFVLGLADQTYNSGLNFKIFRFTPVTQYPPTDLGANKGKQKASSPAEIVEETETEVICTPQAPCETQASPVSTPAEIGSGGPEKAYQPASKKLKAWFVAALGNDHHP</sequence>
<dbReference type="PANTHER" id="PTHR47165:SF4">
    <property type="entry name" value="OS03G0429900 PROTEIN"/>
    <property type="match status" value="1"/>
</dbReference>
<name>A0A1R3H4U8_9ROSI</name>
<dbReference type="OrthoDB" id="1931061at2759"/>
<accession>A0A1R3H4U8</accession>
<comment type="caution">
    <text evidence="2">The sequence shown here is derived from an EMBL/GenBank/DDBJ whole genome shotgun (WGS) entry which is preliminary data.</text>
</comment>
<dbReference type="EMBL" id="AWUE01020846">
    <property type="protein sequence ID" value="OMO65290.1"/>
    <property type="molecule type" value="Genomic_DNA"/>
</dbReference>
<dbReference type="Proteomes" id="UP000187203">
    <property type="component" value="Unassembled WGS sequence"/>
</dbReference>
<feature type="region of interest" description="Disordered" evidence="1">
    <location>
        <begin position="355"/>
        <end position="377"/>
    </location>
</feature>
<reference evidence="3" key="1">
    <citation type="submission" date="2013-09" db="EMBL/GenBank/DDBJ databases">
        <title>Corchorus olitorius genome sequencing.</title>
        <authorList>
            <person name="Alam M."/>
            <person name="Haque M.S."/>
            <person name="Islam M.S."/>
            <person name="Emdad E.M."/>
            <person name="Islam M.M."/>
            <person name="Ahmed B."/>
            <person name="Halim A."/>
            <person name="Hossen Q.M.M."/>
            <person name="Hossain M.Z."/>
            <person name="Ahmed R."/>
            <person name="Khan M.M."/>
            <person name="Islam R."/>
            <person name="Rashid M.M."/>
            <person name="Khan S.A."/>
            <person name="Rahman M.S."/>
            <person name="Alam M."/>
            <person name="Yahiya A.S."/>
            <person name="Khan M.S."/>
            <person name="Azam M.S."/>
            <person name="Haque T."/>
            <person name="Lashkar M.Z.H."/>
            <person name="Akhand A.I."/>
            <person name="Morshed G."/>
            <person name="Roy S."/>
            <person name="Uddin K.S."/>
            <person name="Rabeya T."/>
            <person name="Hossain A.S."/>
            <person name="Chowdhury A."/>
            <person name="Snigdha A.R."/>
            <person name="Mortoza M.S."/>
            <person name="Matin S.A."/>
            <person name="Hoque S.M.E."/>
            <person name="Islam M.K."/>
            <person name="Roy D.K."/>
            <person name="Haider R."/>
            <person name="Moosa M.M."/>
            <person name="Elias S.M."/>
            <person name="Hasan A.M."/>
            <person name="Jahan S."/>
            <person name="Shafiuddin M."/>
            <person name="Mahmood N."/>
            <person name="Shommy N.S."/>
        </authorList>
    </citation>
    <scope>NUCLEOTIDE SEQUENCE [LARGE SCALE GENOMIC DNA]</scope>
    <source>
        <strain evidence="3">cv. O-4</strain>
    </source>
</reference>
<evidence type="ECO:0000256" key="1">
    <source>
        <dbReference type="SAM" id="MobiDB-lite"/>
    </source>
</evidence>
<dbReference type="STRING" id="93759.A0A1R3H4U8"/>
<organism evidence="2 3">
    <name type="scientific">Corchorus olitorius</name>
    <dbReference type="NCBI Taxonomy" id="93759"/>
    <lineage>
        <taxon>Eukaryota</taxon>
        <taxon>Viridiplantae</taxon>
        <taxon>Streptophyta</taxon>
        <taxon>Embryophyta</taxon>
        <taxon>Tracheophyta</taxon>
        <taxon>Spermatophyta</taxon>
        <taxon>Magnoliopsida</taxon>
        <taxon>eudicotyledons</taxon>
        <taxon>Gunneridae</taxon>
        <taxon>Pentapetalae</taxon>
        <taxon>rosids</taxon>
        <taxon>malvids</taxon>
        <taxon>Malvales</taxon>
        <taxon>Malvaceae</taxon>
        <taxon>Grewioideae</taxon>
        <taxon>Apeibeae</taxon>
        <taxon>Corchorus</taxon>
    </lineage>
</organism>
<dbReference type="Gene3D" id="2.40.50.140">
    <property type="entry name" value="Nucleic acid-binding proteins"/>
    <property type="match status" value="2"/>
</dbReference>
<protein>
    <submittedName>
        <fullName evidence="2">Nucleic acid-binding protein</fullName>
    </submittedName>
</protein>
<dbReference type="InterPro" id="IPR012340">
    <property type="entry name" value="NA-bd_OB-fold"/>
</dbReference>
<evidence type="ECO:0000313" key="3">
    <source>
        <dbReference type="Proteomes" id="UP000187203"/>
    </source>
</evidence>
<gene>
    <name evidence="2" type="ORF">COLO4_31361</name>
</gene>
<evidence type="ECO:0000313" key="2">
    <source>
        <dbReference type="EMBL" id="OMO65290.1"/>
    </source>
</evidence>
<dbReference type="CDD" id="cd04480">
    <property type="entry name" value="RPA1_DBD_A_like"/>
    <property type="match status" value="1"/>
</dbReference>
<dbReference type="AlphaFoldDB" id="A0A1R3H4U8"/>
<dbReference type="SUPFAM" id="SSF50249">
    <property type="entry name" value="Nucleic acid-binding proteins"/>
    <property type="match status" value="2"/>
</dbReference>
<proteinExistence type="predicted"/>
<keyword evidence="3" id="KW-1185">Reference proteome</keyword>
<dbReference type="PANTHER" id="PTHR47165">
    <property type="entry name" value="OS03G0429900 PROTEIN"/>
    <property type="match status" value="1"/>
</dbReference>